<reference evidence="1 2" key="1">
    <citation type="submission" date="2022-06" db="EMBL/GenBank/DDBJ databases">
        <authorList>
            <person name="Jeon C.O."/>
        </authorList>
    </citation>
    <scope>NUCLEOTIDE SEQUENCE [LARGE SCALE GENOMIC DNA]</scope>
    <source>
        <strain evidence="1 2">KCTC 13943</strain>
    </source>
</reference>
<keyword evidence="2" id="KW-1185">Reference proteome</keyword>
<organism evidence="1 2">
    <name type="scientific">Neobacillus pocheonensis</name>
    <dbReference type="NCBI Taxonomy" id="363869"/>
    <lineage>
        <taxon>Bacteria</taxon>
        <taxon>Bacillati</taxon>
        <taxon>Bacillota</taxon>
        <taxon>Bacilli</taxon>
        <taxon>Bacillales</taxon>
        <taxon>Bacillaceae</taxon>
        <taxon>Neobacillus</taxon>
    </lineage>
</organism>
<accession>A0ABT0WJA7</accession>
<dbReference type="EMBL" id="JAMQCR010000002">
    <property type="protein sequence ID" value="MCM2535147.1"/>
    <property type="molecule type" value="Genomic_DNA"/>
</dbReference>
<name>A0ABT0WJA7_9BACI</name>
<proteinExistence type="predicted"/>
<evidence type="ECO:0000313" key="2">
    <source>
        <dbReference type="Proteomes" id="UP001523262"/>
    </source>
</evidence>
<evidence type="ECO:0000313" key="1">
    <source>
        <dbReference type="EMBL" id="MCM2535147.1"/>
    </source>
</evidence>
<gene>
    <name evidence="1" type="ORF">NDK43_25895</name>
</gene>
<evidence type="ECO:0008006" key="3">
    <source>
        <dbReference type="Google" id="ProtNLM"/>
    </source>
</evidence>
<dbReference type="Proteomes" id="UP001523262">
    <property type="component" value="Unassembled WGS sequence"/>
</dbReference>
<comment type="caution">
    <text evidence="1">The sequence shown here is derived from an EMBL/GenBank/DDBJ whole genome shotgun (WGS) entry which is preliminary data.</text>
</comment>
<protein>
    <recommendedName>
        <fullName evidence="3">DUF4143 domain-containing protein</fullName>
    </recommendedName>
</protein>
<sequence length="107" mass="12836">MIVKRAFLRITQSSSSIKIHEVQNYYRSENEYVFTARDEDEDDYLLAEGITFLTKTNLETSLMLRGHFGFPMPTIKKKPKFDMVYELKRRRVLVSLELKYRKTDLEY</sequence>